<dbReference type="EMBL" id="OW152826">
    <property type="protein sequence ID" value="CAH2042124.1"/>
    <property type="molecule type" value="Genomic_DNA"/>
</dbReference>
<keyword evidence="5 8" id="KW-0472">Membrane</keyword>
<keyword evidence="3 8" id="KW-0812">Transmembrane</keyword>
<proteinExistence type="predicted"/>
<name>A0ABN8HVR2_9NEOP</name>
<reference evidence="9" key="1">
    <citation type="submission" date="2022-03" db="EMBL/GenBank/DDBJ databases">
        <authorList>
            <person name="Martin H S."/>
        </authorList>
    </citation>
    <scope>NUCLEOTIDE SEQUENCE</scope>
</reference>
<keyword evidence="6" id="KW-0675">Receptor</keyword>
<gene>
    <name evidence="9" type="ORF">IPOD504_LOCUS3592</name>
</gene>
<evidence type="ECO:0000256" key="2">
    <source>
        <dbReference type="ARBA" id="ARBA00022475"/>
    </source>
</evidence>
<sequence length="217" mass="24081">MLIYQFYNANVLSSLLNEQYNSIRNLKDLLESNLKAGVEDMLFNRDYFKRTTDRLPLQLYNQKIATGGGHNFFDAARGMALVRGGGFAFHVDTSAAYRVMRSTFSDGEICEVGEVALFPPQYVGAVAKKRSQYRELIAVGISRMLETGLMSRIKSIWDSPKPPCTKMRYSSIKAVTIREFSLALLFFTGGIIAAMFVLLCESLSALGVAGDELVGSE</sequence>
<evidence type="ECO:0000313" key="9">
    <source>
        <dbReference type="EMBL" id="CAH2042124.1"/>
    </source>
</evidence>
<keyword evidence="7" id="KW-0325">Glycoprotein</keyword>
<dbReference type="PANTHER" id="PTHR42643:SF33">
    <property type="entry name" value="GLUTAMATE RECEPTOR 2-LIKE PROTEIN"/>
    <property type="match status" value="1"/>
</dbReference>
<dbReference type="SUPFAM" id="SSF53850">
    <property type="entry name" value="Periplasmic binding protein-like II"/>
    <property type="match status" value="1"/>
</dbReference>
<evidence type="ECO:0000256" key="1">
    <source>
        <dbReference type="ARBA" id="ARBA00004651"/>
    </source>
</evidence>
<feature type="non-terminal residue" evidence="9">
    <location>
        <position position="1"/>
    </location>
</feature>
<evidence type="ECO:0000256" key="5">
    <source>
        <dbReference type="ARBA" id="ARBA00023136"/>
    </source>
</evidence>
<evidence type="ECO:0000256" key="6">
    <source>
        <dbReference type="ARBA" id="ARBA00023170"/>
    </source>
</evidence>
<keyword evidence="4 8" id="KW-1133">Transmembrane helix</keyword>
<evidence type="ECO:0000256" key="3">
    <source>
        <dbReference type="ARBA" id="ARBA00022692"/>
    </source>
</evidence>
<feature type="transmembrane region" description="Helical" evidence="8">
    <location>
        <begin position="180"/>
        <end position="199"/>
    </location>
</feature>
<dbReference type="Proteomes" id="UP000837857">
    <property type="component" value="Chromosome 14"/>
</dbReference>
<dbReference type="Gene3D" id="3.40.190.10">
    <property type="entry name" value="Periplasmic binding protein-like II"/>
    <property type="match status" value="2"/>
</dbReference>
<organism evidence="9 10">
    <name type="scientific">Iphiclides podalirius</name>
    <name type="common">scarce swallowtail</name>
    <dbReference type="NCBI Taxonomy" id="110791"/>
    <lineage>
        <taxon>Eukaryota</taxon>
        <taxon>Metazoa</taxon>
        <taxon>Ecdysozoa</taxon>
        <taxon>Arthropoda</taxon>
        <taxon>Hexapoda</taxon>
        <taxon>Insecta</taxon>
        <taxon>Pterygota</taxon>
        <taxon>Neoptera</taxon>
        <taxon>Endopterygota</taxon>
        <taxon>Lepidoptera</taxon>
        <taxon>Glossata</taxon>
        <taxon>Ditrysia</taxon>
        <taxon>Papilionoidea</taxon>
        <taxon>Papilionidae</taxon>
        <taxon>Papilioninae</taxon>
        <taxon>Iphiclides</taxon>
    </lineage>
</organism>
<evidence type="ECO:0000256" key="8">
    <source>
        <dbReference type="SAM" id="Phobius"/>
    </source>
</evidence>
<evidence type="ECO:0000256" key="4">
    <source>
        <dbReference type="ARBA" id="ARBA00022989"/>
    </source>
</evidence>
<accession>A0ABN8HVR2</accession>
<protein>
    <submittedName>
        <fullName evidence="9">Uncharacterized protein</fullName>
    </submittedName>
</protein>
<keyword evidence="10" id="KW-1185">Reference proteome</keyword>
<dbReference type="InterPro" id="IPR052192">
    <property type="entry name" value="Insect_Ionotropic_Sensory_Rcpt"/>
</dbReference>
<comment type="subcellular location">
    <subcellularLocation>
        <location evidence="1">Cell membrane</location>
        <topology evidence="1">Multi-pass membrane protein</topology>
    </subcellularLocation>
</comment>
<evidence type="ECO:0000313" key="10">
    <source>
        <dbReference type="Proteomes" id="UP000837857"/>
    </source>
</evidence>
<evidence type="ECO:0000256" key="7">
    <source>
        <dbReference type="ARBA" id="ARBA00023180"/>
    </source>
</evidence>
<keyword evidence="2" id="KW-1003">Cell membrane</keyword>
<dbReference type="PANTHER" id="PTHR42643">
    <property type="entry name" value="IONOTROPIC RECEPTOR 20A-RELATED"/>
    <property type="match status" value="1"/>
</dbReference>